<dbReference type="Gene3D" id="3.40.960.10">
    <property type="entry name" value="VSR Endonuclease"/>
    <property type="match status" value="1"/>
</dbReference>
<evidence type="ECO:0000259" key="1">
    <source>
        <dbReference type="Pfam" id="PF04480"/>
    </source>
</evidence>
<proteinExistence type="predicted"/>
<dbReference type="SUPFAM" id="SSF52980">
    <property type="entry name" value="Restriction endonuclease-like"/>
    <property type="match status" value="1"/>
</dbReference>
<name>A0ABQ4N1T6_9BACL</name>
<dbReference type="Proteomes" id="UP000680304">
    <property type="component" value="Unassembled WGS sequence"/>
</dbReference>
<protein>
    <recommendedName>
        <fullName evidence="1">DUF559 domain-containing protein</fullName>
    </recommendedName>
</protein>
<dbReference type="InterPro" id="IPR007569">
    <property type="entry name" value="DUF559"/>
</dbReference>
<sequence>MKRSGKTLLPLTKVYYPCWNCGKKVEVEQRTITYRAFCEQCEKEYNEKKASDLKEYVRLKTIIMHERAMRILEKQKAEVYLYKEASEAVLEFAMQPGEKFSSSHEMVAAMELIRNHFKVKTQQSVGNYRVDFMLPELHVVLEVDGHLHKHSLVKDNERDIEIRKILGAEWEVVRISTKNIEENIDKLTDAIQAIANYKREVRRKHNGIIPEWYSARENNHYAKIIDKSFKRDFK</sequence>
<reference evidence="2 3" key="1">
    <citation type="submission" date="2021-04" db="EMBL/GenBank/DDBJ databases">
        <title>Draft genome sequence of Paenibacillus cisolokensis, LC2-13A.</title>
        <authorList>
            <person name="Uke A."/>
            <person name="Chhe C."/>
            <person name="Baramee S."/>
            <person name="Kosugi A."/>
        </authorList>
    </citation>
    <scope>NUCLEOTIDE SEQUENCE [LARGE SCALE GENOMIC DNA]</scope>
    <source>
        <strain evidence="2 3">LC2-13A</strain>
    </source>
</reference>
<gene>
    <name evidence="2" type="ORF">PACILC2_07110</name>
</gene>
<dbReference type="InterPro" id="IPR011335">
    <property type="entry name" value="Restrct_endonuc-II-like"/>
</dbReference>
<dbReference type="RefSeq" id="WP_213527462.1">
    <property type="nucleotide sequence ID" value="NZ_BOVJ01000021.1"/>
</dbReference>
<evidence type="ECO:0000313" key="2">
    <source>
        <dbReference type="EMBL" id="GIQ62143.1"/>
    </source>
</evidence>
<evidence type="ECO:0000313" key="3">
    <source>
        <dbReference type="Proteomes" id="UP000680304"/>
    </source>
</evidence>
<keyword evidence="3" id="KW-1185">Reference proteome</keyword>
<comment type="caution">
    <text evidence="2">The sequence shown here is derived from an EMBL/GenBank/DDBJ whole genome shotgun (WGS) entry which is preliminary data.</text>
</comment>
<organism evidence="2 3">
    <name type="scientific">Paenibacillus cisolokensis</name>
    <dbReference type="NCBI Taxonomy" id="1658519"/>
    <lineage>
        <taxon>Bacteria</taxon>
        <taxon>Bacillati</taxon>
        <taxon>Bacillota</taxon>
        <taxon>Bacilli</taxon>
        <taxon>Bacillales</taxon>
        <taxon>Paenibacillaceae</taxon>
        <taxon>Paenibacillus</taxon>
    </lineage>
</organism>
<dbReference type="EMBL" id="BOVJ01000021">
    <property type="protein sequence ID" value="GIQ62143.1"/>
    <property type="molecule type" value="Genomic_DNA"/>
</dbReference>
<accession>A0ABQ4N1T6</accession>
<dbReference type="Pfam" id="PF04480">
    <property type="entry name" value="DUF559"/>
    <property type="match status" value="1"/>
</dbReference>
<feature type="domain" description="DUF559" evidence="1">
    <location>
        <begin position="115"/>
        <end position="193"/>
    </location>
</feature>